<dbReference type="Gene3D" id="3.90.1570.50">
    <property type="match status" value="1"/>
</dbReference>
<protein>
    <recommendedName>
        <fullName evidence="1">Helicase ATP-binding domain-containing protein</fullName>
    </recommendedName>
</protein>
<reference evidence="2 3" key="1">
    <citation type="submission" date="2013-01" db="EMBL/GenBank/DDBJ databases">
        <title>The Genome Sequence of Clostridium clostridioforme 90A8.</title>
        <authorList>
            <consortium name="The Broad Institute Genome Sequencing Platform"/>
            <person name="Earl A."/>
            <person name="Ward D."/>
            <person name="Feldgarden M."/>
            <person name="Gevers D."/>
            <person name="Courvalin P."/>
            <person name="Lambert T."/>
            <person name="Walker B."/>
            <person name="Young S.K."/>
            <person name="Zeng Q."/>
            <person name="Gargeya S."/>
            <person name="Fitzgerald M."/>
            <person name="Haas B."/>
            <person name="Abouelleil A."/>
            <person name="Alvarado L."/>
            <person name="Arachchi H.M."/>
            <person name="Berlin A.M."/>
            <person name="Chapman S.B."/>
            <person name="Dewar J."/>
            <person name="Goldberg J."/>
            <person name="Griggs A."/>
            <person name="Gujja S."/>
            <person name="Hansen M."/>
            <person name="Howarth C."/>
            <person name="Imamovic A."/>
            <person name="Larimer J."/>
            <person name="McCowan C."/>
            <person name="Murphy C."/>
            <person name="Neiman D."/>
            <person name="Pearson M."/>
            <person name="Priest M."/>
            <person name="Roberts A."/>
            <person name="Saif S."/>
            <person name="Shea T."/>
            <person name="Sisk P."/>
            <person name="Sykes S."/>
            <person name="Wortman J."/>
            <person name="Nusbaum C."/>
            <person name="Birren B."/>
        </authorList>
    </citation>
    <scope>NUCLEOTIDE SEQUENCE [LARGE SCALE GENOMIC DNA]</scope>
    <source>
        <strain evidence="2 3">90A8</strain>
    </source>
</reference>
<dbReference type="HOGENOM" id="CLU_010804_0_0_9"/>
<dbReference type="PROSITE" id="PS51192">
    <property type="entry name" value="HELICASE_ATP_BIND_1"/>
    <property type="match status" value="1"/>
</dbReference>
<evidence type="ECO:0000313" key="2">
    <source>
        <dbReference type="EMBL" id="ENZ13228.1"/>
    </source>
</evidence>
<dbReference type="GO" id="GO:0009035">
    <property type="term" value="F:type I site-specific deoxyribonuclease activity"/>
    <property type="evidence" value="ECO:0007669"/>
    <property type="project" value="UniProtKB-EC"/>
</dbReference>
<accession>A0A0E2H981</accession>
<name>A0A0E2H981_9FIRM</name>
<dbReference type="Pfam" id="PF18766">
    <property type="entry name" value="SWI2_SNF2"/>
    <property type="match status" value="1"/>
</dbReference>
<dbReference type="GO" id="GO:0003677">
    <property type="term" value="F:DNA binding"/>
    <property type="evidence" value="ECO:0007669"/>
    <property type="project" value="UniProtKB-KW"/>
</dbReference>
<dbReference type="SMART" id="SM00487">
    <property type="entry name" value="DEXDc"/>
    <property type="match status" value="1"/>
</dbReference>
<dbReference type="Pfam" id="PF04313">
    <property type="entry name" value="HSDR_N"/>
    <property type="match status" value="1"/>
</dbReference>
<evidence type="ECO:0000313" key="3">
    <source>
        <dbReference type="Proteomes" id="UP000013085"/>
    </source>
</evidence>
<dbReference type="AlphaFoldDB" id="A0A0E2H981"/>
<dbReference type="GO" id="GO:0005524">
    <property type="term" value="F:ATP binding"/>
    <property type="evidence" value="ECO:0007669"/>
    <property type="project" value="UniProtKB-KW"/>
</dbReference>
<dbReference type="InterPro" id="IPR040980">
    <property type="entry name" value="SWI2_SNF2"/>
</dbReference>
<organism evidence="2 3">
    <name type="scientific">[Clostridium] clostridioforme 90A8</name>
    <dbReference type="NCBI Taxonomy" id="999408"/>
    <lineage>
        <taxon>Bacteria</taxon>
        <taxon>Bacillati</taxon>
        <taxon>Bacillota</taxon>
        <taxon>Clostridia</taxon>
        <taxon>Lachnospirales</taxon>
        <taxon>Lachnospiraceae</taxon>
        <taxon>Enterocloster</taxon>
    </lineage>
</organism>
<dbReference type="PANTHER" id="PTHR42927:SF1">
    <property type="entry name" value="HELICASE SUPERFAMILY 1 AND 2 DOMAIN-CONTAINING PROTEIN"/>
    <property type="match status" value="1"/>
</dbReference>
<proteinExistence type="predicted"/>
<dbReference type="PATRIC" id="fig|999408.3.peg.3198"/>
<gene>
    <name evidence="2" type="ORF">HMPREF1090_02961</name>
</gene>
<dbReference type="InterPro" id="IPR007409">
    <property type="entry name" value="Restrct_endonuc_type1_HsdR_N"/>
</dbReference>
<evidence type="ECO:0000259" key="1">
    <source>
        <dbReference type="PROSITE" id="PS51192"/>
    </source>
</evidence>
<sequence>MPSNTKENGFETLIVNWLVNENGYEQGTNADYNQEYAIDEERLFRYLEKTQAHDIAELRILDTPAEKKKFLERLSRKLSDQGVIEILRKGFKYKNKTLEFYQVLPSKGNQRAQELYDENIFSVTRQLQYSKEYGRLALDLCIFLNGLPIITMELKNQFTLQNTADAVKQYKTDRDPAEKLFSFKRCIVHFAVDDNEIMMCTELKKDDSYFMPFNKGFEDGAGNPPNPNGIKTDYLWKDILTKREFSKILENYVQIIADKDEDTGKTSYKQIFPRYHQLKAVTMLLDRAKKDGAGQRYLIQHSAGSGKSNSIAWLAHQLVTLQKDGKNVFDTVIVVTDRINLDKQIKNTIKQFTQVSSTVGWAKSASDLHTLLDEGKKIIITIVHKFQFILNDISTAYKNRTFAIIIDEAHSSQNGSLAAKMNIVISGNVYTDDDDFEDKINTIIEGKKMAQNASYFAFTATPKNKTLEMFGEIITDENGNPILNEDGTKKAKPHDVYTMKQAIEEKFILDVLKYYTPYQSYYHLIKTVNDDPLFDKKRANKILRSYVESDPHAIEEKAGIIVEHFYNNVRMKIKGKARAMVVTHQIQRAIEYYFAIKKELEERKSQYKPMIAFSGEARYNGETYTEAKINGFPSAKIEKEFRKDPYRILVVADKFQTGYDEPLLQTMYVDKKLFDIKAVQTLSRLNRCAPYKTDTFVLDFINNPADIQKSFERYYKTTVLSGETDANKLNDLIDNMEPMQVYTDDDVNTFVELYLNDADREQLDPIIDRCVELFKALEYDDKVEFKKSAKGFVRTYNFLSSILPYGSPEWEKLSIFLTLLVPKLPKVGDENDDYKKIIESVDLDSYRVVAQQTMSISLANEDAEVKPVPVQTDIGIPVPEMDTLTHILESFHDVWGNCDWTDEDKIKKQIQEIAEEVKKDERYQNAMQFSDIQNARDESERATWEAILRNMSSGMELYTAYQGDTRSRRNQSFRDWLLDLIFNATYQKPTTPKPDTGKVYKYPEYEPPLSMVAEDTVPYETNKEE</sequence>
<dbReference type="PANTHER" id="PTHR42927">
    <property type="entry name" value="HELICASE SUPERFAMILY 1 AND 2 DOMAIN-CONTAINING PROTEIN"/>
    <property type="match status" value="1"/>
</dbReference>
<feature type="domain" description="Helicase ATP-binding" evidence="1">
    <location>
        <begin position="288"/>
        <end position="480"/>
    </location>
</feature>
<dbReference type="RefSeq" id="WP_002593343.1">
    <property type="nucleotide sequence ID" value="NZ_KB850977.1"/>
</dbReference>
<dbReference type="GO" id="GO:0009307">
    <property type="term" value="P:DNA restriction-modification system"/>
    <property type="evidence" value="ECO:0007669"/>
    <property type="project" value="UniProtKB-KW"/>
</dbReference>
<dbReference type="InterPro" id="IPR014001">
    <property type="entry name" value="Helicase_ATP-bd"/>
</dbReference>
<comment type="caution">
    <text evidence="2">The sequence shown here is derived from an EMBL/GenBank/DDBJ whole genome shotgun (WGS) entry which is preliminary data.</text>
</comment>
<dbReference type="InterPro" id="IPR027417">
    <property type="entry name" value="P-loop_NTPase"/>
</dbReference>
<dbReference type="InterPro" id="IPR055180">
    <property type="entry name" value="HsdR_RecA-like_helicase_dom_2"/>
</dbReference>
<dbReference type="SUPFAM" id="SSF52540">
    <property type="entry name" value="P-loop containing nucleoside triphosphate hydrolases"/>
    <property type="match status" value="1"/>
</dbReference>
<dbReference type="Proteomes" id="UP000013085">
    <property type="component" value="Unassembled WGS sequence"/>
</dbReference>
<dbReference type="EMBL" id="AGYR01000034">
    <property type="protein sequence ID" value="ENZ13228.1"/>
    <property type="molecule type" value="Genomic_DNA"/>
</dbReference>
<dbReference type="Pfam" id="PF22679">
    <property type="entry name" value="T1R_D3-like"/>
    <property type="match status" value="1"/>
</dbReference>
<dbReference type="Gene3D" id="3.40.50.300">
    <property type="entry name" value="P-loop containing nucleotide triphosphate hydrolases"/>
    <property type="match status" value="2"/>
</dbReference>